<reference evidence="3" key="3">
    <citation type="journal article" date="2011" name="Environ. Microbiol.">
        <title>A blueprint of ectoine metabolism from the genome of the industrial producer Halomonas elongata DSM 2581(T).</title>
        <authorList>
            <person name="Schwibbert K."/>
            <person name="Marin-Sanguino A."/>
            <person name="Bagyan I."/>
            <person name="Heidrich G."/>
            <person name="Lentzen G."/>
            <person name="Seitz H."/>
            <person name="Rampp M."/>
            <person name="Schuster S.C."/>
            <person name="Klenk H.P."/>
            <person name="Pfeiffer F."/>
            <person name="Oesterhelt D."/>
            <person name="Kunte H.J."/>
        </authorList>
    </citation>
    <scope>NUCLEOTIDE SEQUENCE [LARGE SCALE GENOMIC DNA]</scope>
    <source>
        <strain evidence="3">ATCC 33173 / DSM 2581 / NBRC 15536 / NCIMB 2198 / 1H9</strain>
    </source>
</reference>
<dbReference type="Pfam" id="PF23148">
    <property type="entry name" value="Gp77"/>
    <property type="match status" value="1"/>
</dbReference>
<dbReference type="RefSeq" id="WP_013332393.1">
    <property type="nucleotide sequence ID" value="NC_014532.2"/>
</dbReference>
<reference evidence="2 4" key="4">
    <citation type="submission" date="2023-11" db="EMBL/GenBank/DDBJ databases">
        <title>MicrobeMod: A computational toolkit for identifying prokaryotic methylation and restriction-modification with nanopore sequencing.</title>
        <authorList>
            <person name="Crits-Christoph A."/>
            <person name="Kang S.C."/>
            <person name="Lee H."/>
            <person name="Ostrov N."/>
        </authorList>
    </citation>
    <scope>NUCLEOTIDE SEQUENCE [LARGE SCALE GENOMIC DNA]</scope>
    <source>
        <strain evidence="2 4">ATCC 33173</strain>
    </source>
</reference>
<dbReference type="InterPro" id="IPR056928">
    <property type="entry name" value="Gp77-like"/>
</dbReference>
<dbReference type="Proteomes" id="UP001322512">
    <property type="component" value="Chromosome"/>
</dbReference>
<keyword evidence="4" id="KW-1185">Reference proteome</keyword>
<dbReference type="EMBL" id="CP139472">
    <property type="protein sequence ID" value="WPU48671.1"/>
    <property type="molecule type" value="Genomic_DNA"/>
</dbReference>
<organism evidence="1 3">
    <name type="scientific">Halomonas elongata (strain ATCC 33173 / DSM 2581 / NBRC 15536 / NCIMB 2198 / 1H9)</name>
    <dbReference type="NCBI Taxonomy" id="768066"/>
    <lineage>
        <taxon>Bacteria</taxon>
        <taxon>Pseudomonadati</taxon>
        <taxon>Pseudomonadota</taxon>
        <taxon>Gammaproteobacteria</taxon>
        <taxon>Oceanospirillales</taxon>
        <taxon>Halomonadaceae</taxon>
        <taxon>Halomonas</taxon>
    </lineage>
</organism>
<evidence type="ECO:0000313" key="2">
    <source>
        <dbReference type="EMBL" id="WPU48671.1"/>
    </source>
</evidence>
<dbReference type="Proteomes" id="UP000008707">
    <property type="component" value="Chromosome"/>
</dbReference>
<dbReference type="HOGENOM" id="CLU_2464734_0_0_6"/>
<accession>E1V342</accession>
<dbReference type="GeneID" id="91009961"/>
<dbReference type="AlphaFoldDB" id="E1V342"/>
<dbReference type="KEGG" id="hel:HELO_2637"/>
<dbReference type="OrthoDB" id="6173093at2"/>
<dbReference type="EMBL" id="FN869568">
    <property type="protein sequence ID" value="CBV42521.1"/>
    <property type="molecule type" value="Genomic_DNA"/>
</dbReference>
<sequence length="88" mass="10130">MKTFKKQPRDHLDYDIDLSEWMAEGDEIEHVEVTAPDGLEVTQVGIEPTRVKLWIKGGTDGESYKLSPLIYTESRTKEVDFMIIVVEM</sequence>
<dbReference type="STRING" id="768066.HELO_2637"/>
<evidence type="ECO:0000313" key="4">
    <source>
        <dbReference type="Proteomes" id="UP001322512"/>
    </source>
</evidence>
<reference evidence="1" key="2">
    <citation type="submission" date="2010-05" db="EMBL/GenBank/DDBJ databases">
        <title>Revision and reannotation of the Halomonas elongata DSM 2581(T) genome.</title>
        <authorList>
            <person name="Pfeiffer F."/>
            <person name="Bagyan I."/>
            <person name="Alfaro-Espinoza G."/>
            <person name="Zamora-Lagos M.A."/>
            <person name="Habermann B."/>
            <person name="Oesterhelt D."/>
            <person name="Kunte H.J."/>
        </authorList>
    </citation>
    <scope>NUCLEOTIDE SEQUENCE</scope>
    <source>
        <strain evidence="1">Type strain: DSM 2581</strain>
    </source>
</reference>
<gene>
    <name evidence="1" type="ordered locus">HELO_2637</name>
    <name evidence="2" type="ORF">SR933_07210</name>
</gene>
<evidence type="ECO:0000313" key="1">
    <source>
        <dbReference type="EMBL" id="CBV42521.1"/>
    </source>
</evidence>
<evidence type="ECO:0000313" key="3">
    <source>
        <dbReference type="Proteomes" id="UP000008707"/>
    </source>
</evidence>
<reference evidence="1" key="1">
    <citation type="journal article" date="2010" name="Environ. Microbiol.">
        <title>A blueprint of ectoine metabolism from the genome of the industrial producer Halomonas elongata DSM 2581(T).</title>
        <authorList>
            <person name="Schwibbert K."/>
            <person name="Marin-Sanguino A."/>
            <person name="Bagyan I."/>
            <person name="Heidrich G."/>
            <person name="Lentzen G."/>
            <person name="Seitz H."/>
            <person name="Rampp M."/>
            <person name="Schuster S.C."/>
            <person name="Klenk H.P."/>
            <person name="Pfeiffer F."/>
            <person name="Oesterhelt D."/>
            <person name="Kunte H.J."/>
        </authorList>
    </citation>
    <scope>NUCLEOTIDE SEQUENCE</scope>
    <source>
        <strain evidence="1">Type strain: DSM 2581</strain>
    </source>
</reference>
<protein>
    <submittedName>
        <fullName evidence="1">Uncharacterized protein</fullName>
    </submittedName>
</protein>
<name>E1V342_HALED</name>
<proteinExistence type="predicted"/>